<proteinExistence type="predicted"/>
<accession>A0A4S4G382</accession>
<evidence type="ECO:0008006" key="6">
    <source>
        <dbReference type="Google" id="ProtNLM"/>
    </source>
</evidence>
<gene>
    <name evidence="4" type="ORF">E5986_05080</name>
</gene>
<evidence type="ECO:0000313" key="5">
    <source>
        <dbReference type="Proteomes" id="UP000308978"/>
    </source>
</evidence>
<name>A0A4S4G382_9ACTN</name>
<evidence type="ECO:0000256" key="3">
    <source>
        <dbReference type="SAM" id="SignalP"/>
    </source>
</evidence>
<dbReference type="PROSITE" id="PS51257">
    <property type="entry name" value="PROKAR_LIPOPROTEIN"/>
    <property type="match status" value="1"/>
</dbReference>
<feature type="signal peptide" evidence="3">
    <location>
        <begin position="1"/>
        <end position="30"/>
    </location>
</feature>
<protein>
    <recommendedName>
        <fullName evidence="6">Hydrolase</fullName>
    </recommendedName>
</protein>
<evidence type="ECO:0000313" key="4">
    <source>
        <dbReference type="EMBL" id="THG37733.1"/>
    </source>
</evidence>
<feature type="compositionally biased region" description="Low complexity" evidence="1">
    <location>
        <begin position="68"/>
        <end position="84"/>
    </location>
</feature>
<feature type="region of interest" description="Disordered" evidence="1">
    <location>
        <begin position="54"/>
        <end position="136"/>
    </location>
</feature>
<dbReference type="RefSeq" id="WP_136433931.1">
    <property type="nucleotide sequence ID" value="NZ_SSTJ01000004.1"/>
</dbReference>
<keyword evidence="2" id="KW-0472">Membrane</keyword>
<comment type="caution">
    <text evidence="4">The sequence shown here is derived from an EMBL/GenBank/DDBJ whole genome shotgun (WGS) entry which is preliminary data.</text>
</comment>
<organism evidence="4 5">
    <name type="scientific">Adlercreutzia caecimuris</name>
    <dbReference type="NCBI Taxonomy" id="671266"/>
    <lineage>
        <taxon>Bacteria</taxon>
        <taxon>Bacillati</taxon>
        <taxon>Actinomycetota</taxon>
        <taxon>Coriobacteriia</taxon>
        <taxon>Eggerthellales</taxon>
        <taxon>Eggerthellaceae</taxon>
        <taxon>Adlercreutzia</taxon>
    </lineage>
</organism>
<feature type="chain" id="PRO_5020915601" description="Hydrolase" evidence="3">
    <location>
        <begin position="31"/>
        <end position="310"/>
    </location>
</feature>
<evidence type="ECO:0000256" key="2">
    <source>
        <dbReference type="SAM" id="Phobius"/>
    </source>
</evidence>
<dbReference type="Proteomes" id="UP000308978">
    <property type="component" value="Unassembled WGS sequence"/>
</dbReference>
<evidence type="ECO:0000256" key="1">
    <source>
        <dbReference type="SAM" id="MobiDB-lite"/>
    </source>
</evidence>
<feature type="compositionally biased region" description="Low complexity" evidence="1">
    <location>
        <begin position="95"/>
        <end position="118"/>
    </location>
</feature>
<reference evidence="4 5" key="1">
    <citation type="submission" date="2019-04" db="EMBL/GenBank/DDBJ databases">
        <title>Microbes associate with the intestines of laboratory mice.</title>
        <authorList>
            <person name="Navarre W."/>
            <person name="Wong E."/>
            <person name="Huang K.C."/>
            <person name="Tropini C."/>
            <person name="Ng K."/>
            <person name="Yu B."/>
        </authorList>
    </citation>
    <scope>NUCLEOTIDE SEQUENCE [LARGE SCALE GENOMIC DNA]</scope>
    <source>
        <strain evidence="4 5">NM80_B27</strain>
    </source>
</reference>
<sequence>MRPAARRIVCCGCRVALAVALVGAAGCVGAAGVGVLAGVPATAGVERAWADNLDNAAVPTDDTGVVDSSAAEEAPAEIEGSAAARPAPGTEEASDASAGDAPADGEGATLSADGAAPAEEGKTAEGAEAAESETPQIVPDLVFGMGVNENNLMNPQQKPDSSFIYDTSIKALQEADPYLNDQTVQVTGEVVGDRIKAEFDPGFCWIVLQSNDGQYTEVPIFLDQALTESIDTYGAYGRKGTTLQVRGTFHLACPDHEGLTDLHADTVSVVSKGYVGERKLDPAAFVPGVALTAAGLLMLLVFRHMREGRR</sequence>
<feature type="transmembrane region" description="Helical" evidence="2">
    <location>
        <begin position="284"/>
        <end position="302"/>
    </location>
</feature>
<keyword evidence="2" id="KW-1133">Transmembrane helix</keyword>
<dbReference type="EMBL" id="SSTJ01000004">
    <property type="protein sequence ID" value="THG37733.1"/>
    <property type="molecule type" value="Genomic_DNA"/>
</dbReference>
<keyword evidence="3" id="KW-0732">Signal</keyword>
<keyword evidence="2" id="KW-0812">Transmembrane</keyword>
<dbReference type="AlphaFoldDB" id="A0A4S4G382"/>